<dbReference type="AlphaFoldDB" id="A0A226WWC7"/>
<reference evidence="3" key="1">
    <citation type="submission" date="2017-01" db="EMBL/GenBank/DDBJ databases">
        <title>Genome Analysis of Deinococcus marmoris KOPRI26562.</title>
        <authorList>
            <person name="Kim J.H."/>
            <person name="Oh H.-M."/>
        </authorList>
    </citation>
    <scope>NUCLEOTIDE SEQUENCE [LARGE SCALE GENOMIC DNA]</scope>
    <source>
        <strain evidence="3">PAMC 26633</strain>
    </source>
</reference>
<evidence type="ECO:0000313" key="3">
    <source>
        <dbReference type="Proteomes" id="UP000214720"/>
    </source>
</evidence>
<proteinExistence type="predicted"/>
<gene>
    <name evidence="2" type="ORF">BSU04_26925</name>
</gene>
<sequence>MPDTDLLKAIRDESGGFAIHRRGASQGLGALAHRARHQGRPDPRVTAHARSIARSRRTGRRQVNLTFTTAGSRQIATN</sequence>
<feature type="region of interest" description="Disordered" evidence="1">
    <location>
        <begin position="36"/>
        <end position="58"/>
    </location>
</feature>
<accession>A0A226WWC7</accession>
<name>A0A226WWC7_CABSO</name>
<dbReference type="Proteomes" id="UP000214720">
    <property type="component" value="Unassembled WGS sequence"/>
</dbReference>
<evidence type="ECO:0000313" key="2">
    <source>
        <dbReference type="EMBL" id="OXC75423.1"/>
    </source>
</evidence>
<organism evidence="2 3">
    <name type="scientific">Caballeronia sordidicola</name>
    <name type="common">Burkholderia sordidicola</name>
    <dbReference type="NCBI Taxonomy" id="196367"/>
    <lineage>
        <taxon>Bacteria</taxon>
        <taxon>Pseudomonadati</taxon>
        <taxon>Pseudomonadota</taxon>
        <taxon>Betaproteobacteria</taxon>
        <taxon>Burkholderiales</taxon>
        <taxon>Burkholderiaceae</taxon>
        <taxon>Caballeronia</taxon>
    </lineage>
</organism>
<dbReference type="EMBL" id="MTHB01000177">
    <property type="protein sequence ID" value="OXC75423.1"/>
    <property type="molecule type" value="Genomic_DNA"/>
</dbReference>
<protein>
    <submittedName>
        <fullName evidence="2">Uncharacterized protein</fullName>
    </submittedName>
</protein>
<evidence type="ECO:0000256" key="1">
    <source>
        <dbReference type="SAM" id="MobiDB-lite"/>
    </source>
</evidence>
<comment type="caution">
    <text evidence="2">The sequence shown here is derived from an EMBL/GenBank/DDBJ whole genome shotgun (WGS) entry which is preliminary data.</text>
</comment>